<dbReference type="Pfam" id="PF04999">
    <property type="entry name" value="FtsL"/>
    <property type="match status" value="1"/>
</dbReference>
<accession>A0A927C3Y9</accession>
<evidence type="ECO:0000256" key="5">
    <source>
        <dbReference type="ARBA" id="ARBA00022989"/>
    </source>
</evidence>
<proteinExistence type="inferred from homology"/>
<keyword evidence="4 8" id="KW-0812">Transmembrane</keyword>
<keyword evidence="12" id="KW-1185">Reference proteome</keyword>
<evidence type="ECO:0000313" key="11">
    <source>
        <dbReference type="EMBL" id="MBD2859733.1"/>
    </source>
</evidence>
<evidence type="ECO:0000256" key="9">
    <source>
        <dbReference type="NCBIfam" id="TIGR02209"/>
    </source>
</evidence>
<feature type="transmembrane region" description="Helical" evidence="8">
    <location>
        <begin position="30"/>
        <end position="52"/>
    </location>
</feature>
<organism evidence="11 12">
    <name type="scientific">Spongiibacter pelagi</name>
    <dbReference type="NCBI Taxonomy" id="2760804"/>
    <lineage>
        <taxon>Bacteria</taxon>
        <taxon>Pseudomonadati</taxon>
        <taxon>Pseudomonadota</taxon>
        <taxon>Gammaproteobacteria</taxon>
        <taxon>Cellvibrionales</taxon>
        <taxon>Spongiibacteraceae</taxon>
        <taxon>Spongiibacter</taxon>
    </lineage>
</organism>
<dbReference type="InterPro" id="IPR011922">
    <property type="entry name" value="Cell_div_FtsL"/>
</dbReference>
<dbReference type="HAMAP" id="MF_00910">
    <property type="entry name" value="FtsL"/>
    <property type="match status" value="1"/>
</dbReference>
<dbReference type="EMBL" id="JACXLD010000007">
    <property type="protein sequence ID" value="MBD2859733.1"/>
    <property type="molecule type" value="Genomic_DNA"/>
</dbReference>
<dbReference type="GO" id="GO:0043093">
    <property type="term" value="P:FtsZ-dependent cytokinesis"/>
    <property type="evidence" value="ECO:0007669"/>
    <property type="project" value="UniProtKB-UniRule"/>
</dbReference>
<comment type="caution">
    <text evidence="11">The sequence shown here is derived from an EMBL/GenBank/DDBJ whole genome shotgun (WGS) entry which is preliminary data.</text>
</comment>
<keyword evidence="5 8" id="KW-1133">Transmembrane helix</keyword>
<comment type="function">
    <text evidence="8">Essential cell division protein. May link together the upstream cell division proteins, which are predominantly cytoplasmic, with the downstream cell division proteins, which are predominantly periplasmic.</text>
</comment>
<evidence type="ECO:0000256" key="2">
    <source>
        <dbReference type="ARBA" id="ARBA00022475"/>
    </source>
</evidence>
<dbReference type="PANTHER" id="PTHR37479">
    <property type="entry name" value="CELL DIVISION PROTEIN FTSL"/>
    <property type="match status" value="1"/>
</dbReference>
<evidence type="ECO:0000256" key="8">
    <source>
        <dbReference type="HAMAP-Rule" id="MF_00910"/>
    </source>
</evidence>
<dbReference type="NCBIfam" id="TIGR02209">
    <property type="entry name" value="ftsL_broad"/>
    <property type="match status" value="1"/>
</dbReference>
<comment type="subcellular location">
    <subcellularLocation>
        <location evidence="8">Cell inner membrane</location>
        <topology evidence="8">Single-pass type II membrane protein</topology>
    </subcellularLocation>
    <subcellularLocation>
        <location evidence="1">Cell membrane</location>
        <topology evidence="1">Single-pass type II membrane protein</topology>
    </subcellularLocation>
    <text evidence="8">Localizes to the division septum where it forms a ring structure.</text>
</comment>
<feature type="coiled-coil region" evidence="10">
    <location>
        <begin position="58"/>
        <end position="85"/>
    </location>
</feature>
<evidence type="ECO:0000256" key="4">
    <source>
        <dbReference type="ARBA" id="ARBA00022692"/>
    </source>
</evidence>
<keyword evidence="7 8" id="KW-0131">Cell cycle</keyword>
<evidence type="ECO:0000256" key="7">
    <source>
        <dbReference type="ARBA" id="ARBA00023306"/>
    </source>
</evidence>
<evidence type="ECO:0000256" key="1">
    <source>
        <dbReference type="ARBA" id="ARBA00004401"/>
    </source>
</evidence>
<evidence type="ECO:0000256" key="3">
    <source>
        <dbReference type="ARBA" id="ARBA00022618"/>
    </source>
</evidence>
<protein>
    <recommendedName>
        <fullName evidence="8 9">Cell division protein FtsL</fullName>
    </recommendedName>
</protein>
<dbReference type="RefSeq" id="WP_190765879.1">
    <property type="nucleotide sequence ID" value="NZ_JACXLD010000007.1"/>
</dbReference>
<comment type="similarity">
    <text evidence="8">Belongs to the FtsL family.</text>
</comment>
<evidence type="ECO:0000313" key="12">
    <source>
        <dbReference type="Proteomes" id="UP000610558"/>
    </source>
</evidence>
<dbReference type="GO" id="GO:0005886">
    <property type="term" value="C:plasma membrane"/>
    <property type="evidence" value="ECO:0007669"/>
    <property type="project" value="UniProtKB-SubCell"/>
</dbReference>
<keyword evidence="6 8" id="KW-0472">Membrane</keyword>
<keyword evidence="2 8" id="KW-1003">Cell membrane</keyword>
<comment type="subunit">
    <text evidence="8">Part of a complex composed of FtsB, FtsL and FtsQ.</text>
</comment>
<keyword evidence="8" id="KW-0997">Cell inner membrane</keyword>
<keyword evidence="10" id="KW-0175">Coiled coil</keyword>
<dbReference type="GO" id="GO:0032153">
    <property type="term" value="C:cell division site"/>
    <property type="evidence" value="ECO:0007669"/>
    <property type="project" value="UniProtKB-UniRule"/>
</dbReference>
<name>A0A927C3Y9_9GAMM</name>
<keyword evidence="3 8" id="KW-0132">Cell division</keyword>
<evidence type="ECO:0000256" key="10">
    <source>
        <dbReference type="SAM" id="Coils"/>
    </source>
</evidence>
<dbReference type="Proteomes" id="UP000610558">
    <property type="component" value="Unassembled WGS sequence"/>
</dbReference>
<dbReference type="PANTHER" id="PTHR37479:SF1">
    <property type="entry name" value="CELL DIVISION PROTEIN FTSL"/>
    <property type="match status" value="1"/>
</dbReference>
<sequence length="121" mass="13717">MREQRKARQGVNARKIGAGRADRESFASPLLVGGFWVPFCLVLLVVTAVGVLQSTHRSRQLFAELQNLEKQARRLEENWGRLLLEQSTWASPDRVQRVSEGQLHMQVPEVENMVTVYGQSS</sequence>
<dbReference type="AlphaFoldDB" id="A0A927C3Y9"/>
<gene>
    <name evidence="8 11" type="primary">ftsL</name>
    <name evidence="11" type="ORF">IB286_12040</name>
</gene>
<reference evidence="11" key="1">
    <citation type="submission" date="2020-09" db="EMBL/GenBank/DDBJ databases">
        <authorList>
            <person name="Yoon J.-W."/>
        </authorList>
    </citation>
    <scope>NUCLEOTIDE SEQUENCE</scope>
    <source>
        <strain evidence="11">KMU-158</strain>
    </source>
</reference>
<evidence type="ECO:0000256" key="6">
    <source>
        <dbReference type="ARBA" id="ARBA00023136"/>
    </source>
</evidence>